<gene>
    <name evidence="5" type="ORF">QBC38DRAFT_463773</name>
</gene>
<feature type="compositionally biased region" description="Basic and acidic residues" evidence="3">
    <location>
        <begin position="125"/>
        <end position="151"/>
    </location>
</feature>
<reference evidence="5" key="2">
    <citation type="submission" date="2023-05" db="EMBL/GenBank/DDBJ databases">
        <authorList>
            <consortium name="Lawrence Berkeley National Laboratory"/>
            <person name="Steindorff A."/>
            <person name="Hensen N."/>
            <person name="Bonometti L."/>
            <person name="Westerberg I."/>
            <person name="Brannstrom I.O."/>
            <person name="Guillou S."/>
            <person name="Cros-Aarteil S."/>
            <person name="Calhoun S."/>
            <person name="Haridas S."/>
            <person name="Kuo A."/>
            <person name="Mondo S."/>
            <person name="Pangilinan J."/>
            <person name="Riley R."/>
            <person name="Labutti K."/>
            <person name="Andreopoulos B."/>
            <person name="Lipzen A."/>
            <person name="Chen C."/>
            <person name="Yanf M."/>
            <person name="Daum C."/>
            <person name="Ng V."/>
            <person name="Clum A."/>
            <person name="Ohm R."/>
            <person name="Martin F."/>
            <person name="Silar P."/>
            <person name="Natvig D."/>
            <person name="Lalanne C."/>
            <person name="Gautier V."/>
            <person name="Ament-Velasquez S.L."/>
            <person name="Kruys A."/>
            <person name="Hutchinson M.I."/>
            <person name="Powell A.J."/>
            <person name="Barry K."/>
            <person name="Miller A.N."/>
            <person name="Grigoriev I.V."/>
            <person name="Debuchy R."/>
            <person name="Gladieux P."/>
            <person name="Thoren M.H."/>
            <person name="Johannesson H."/>
        </authorList>
    </citation>
    <scope>NUCLEOTIDE SEQUENCE</scope>
    <source>
        <strain evidence="5">CBS 990.96</strain>
    </source>
</reference>
<dbReference type="EMBL" id="MU865288">
    <property type="protein sequence ID" value="KAK4232317.1"/>
    <property type="molecule type" value="Genomic_DNA"/>
</dbReference>
<evidence type="ECO:0000256" key="3">
    <source>
        <dbReference type="SAM" id="MobiDB-lite"/>
    </source>
</evidence>
<dbReference type="PROSITE" id="PS50102">
    <property type="entry name" value="RRM"/>
    <property type="match status" value="2"/>
</dbReference>
<dbReference type="Gene3D" id="3.30.70.330">
    <property type="match status" value="2"/>
</dbReference>
<dbReference type="GO" id="GO:0003723">
    <property type="term" value="F:RNA binding"/>
    <property type="evidence" value="ECO:0007669"/>
    <property type="project" value="UniProtKB-UniRule"/>
</dbReference>
<reference evidence="5" key="1">
    <citation type="journal article" date="2023" name="Mol. Phylogenet. Evol.">
        <title>Genome-scale phylogeny and comparative genomics of the fungal order Sordariales.</title>
        <authorList>
            <person name="Hensen N."/>
            <person name="Bonometti L."/>
            <person name="Westerberg I."/>
            <person name="Brannstrom I.O."/>
            <person name="Guillou S."/>
            <person name="Cros-Aarteil S."/>
            <person name="Calhoun S."/>
            <person name="Haridas S."/>
            <person name="Kuo A."/>
            <person name="Mondo S."/>
            <person name="Pangilinan J."/>
            <person name="Riley R."/>
            <person name="LaButti K."/>
            <person name="Andreopoulos B."/>
            <person name="Lipzen A."/>
            <person name="Chen C."/>
            <person name="Yan M."/>
            <person name="Daum C."/>
            <person name="Ng V."/>
            <person name="Clum A."/>
            <person name="Steindorff A."/>
            <person name="Ohm R.A."/>
            <person name="Martin F."/>
            <person name="Silar P."/>
            <person name="Natvig D.O."/>
            <person name="Lalanne C."/>
            <person name="Gautier V."/>
            <person name="Ament-Velasquez S.L."/>
            <person name="Kruys A."/>
            <person name="Hutchinson M.I."/>
            <person name="Powell A.J."/>
            <person name="Barry K."/>
            <person name="Miller A.N."/>
            <person name="Grigoriev I.V."/>
            <person name="Debuchy R."/>
            <person name="Gladieux P."/>
            <person name="Hiltunen Thoren M."/>
            <person name="Johannesson H."/>
        </authorList>
    </citation>
    <scope>NUCLEOTIDE SEQUENCE</scope>
    <source>
        <strain evidence="5">CBS 990.96</strain>
    </source>
</reference>
<keyword evidence="1 2" id="KW-0694">RNA-binding</keyword>
<protein>
    <recommendedName>
        <fullName evidence="4">RRM domain-containing protein</fullName>
    </recommendedName>
</protein>
<feature type="compositionally biased region" description="Polar residues" evidence="3">
    <location>
        <begin position="1"/>
        <end position="13"/>
    </location>
</feature>
<evidence type="ECO:0000256" key="2">
    <source>
        <dbReference type="PROSITE-ProRule" id="PRU00176"/>
    </source>
</evidence>
<feature type="domain" description="RRM" evidence="4">
    <location>
        <begin position="346"/>
        <end position="427"/>
    </location>
</feature>
<feature type="compositionally biased region" description="Polar residues" evidence="3">
    <location>
        <begin position="434"/>
        <end position="447"/>
    </location>
</feature>
<organism evidence="5 6">
    <name type="scientific">Podospora fimiseda</name>
    <dbReference type="NCBI Taxonomy" id="252190"/>
    <lineage>
        <taxon>Eukaryota</taxon>
        <taxon>Fungi</taxon>
        <taxon>Dikarya</taxon>
        <taxon>Ascomycota</taxon>
        <taxon>Pezizomycotina</taxon>
        <taxon>Sordariomycetes</taxon>
        <taxon>Sordariomycetidae</taxon>
        <taxon>Sordariales</taxon>
        <taxon>Podosporaceae</taxon>
        <taxon>Podospora</taxon>
    </lineage>
</organism>
<accession>A0AAN7BZG7</accession>
<dbReference type="PANTHER" id="PTHR10352">
    <property type="entry name" value="EUKARYOTIC TRANSLATION INITIATION FACTOR 3 SUBUNIT G"/>
    <property type="match status" value="1"/>
</dbReference>
<comment type="caution">
    <text evidence="5">The sequence shown here is derived from an EMBL/GenBank/DDBJ whole genome shotgun (WGS) entry which is preliminary data.</text>
</comment>
<dbReference type="InterPro" id="IPR035979">
    <property type="entry name" value="RBD_domain_sf"/>
</dbReference>
<feature type="compositionally biased region" description="Low complexity" evidence="3">
    <location>
        <begin position="44"/>
        <end position="60"/>
    </location>
</feature>
<feature type="region of interest" description="Disordered" evidence="3">
    <location>
        <begin position="428"/>
        <end position="447"/>
    </location>
</feature>
<feature type="compositionally biased region" description="Polar residues" evidence="3">
    <location>
        <begin position="22"/>
        <end position="39"/>
    </location>
</feature>
<feature type="region of interest" description="Disordered" evidence="3">
    <location>
        <begin position="115"/>
        <end position="152"/>
    </location>
</feature>
<feature type="domain" description="RRM" evidence="4">
    <location>
        <begin position="161"/>
        <end position="239"/>
    </location>
</feature>
<evidence type="ECO:0000313" key="5">
    <source>
        <dbReference type="EMBL" id="KAK4232317.1"/>
    </source>
</evidence>
<feature type="region of interest" description="Disordered" evidence="3">
    <location>
        <begin position="1"/>
        <end position="64"/>
    </location>
</feature>
<sequence length="730" mass="78713">MRSASEHGSTINGNPGDHETTFGRQIRQSRSYDSMNMSPRTPCANTNNNGQANGNKASNGYDAYAGNHGKQFQIGNNDIDDVFAPTQTRTNLPVTGTAVAMRNLDSAATARLEVRPPDTVLQVDGRPDARLDSRPDTRLDNRPDTRLDGRPDAQGIYPVTACVFVANLPEPKDDLALEAAVTRIFSRFGTVFVKIRRDASHMPFAFAQYTNDEDAKRAEAEGRGAVILGRPCRTEMVRANRTFIVYRTDRQLLTIHQAGELLVPYGNFSKIEFMNGDIATTLGYNHAVLIEFSGFDRSRDLITDIRMGLVGNSHGFRVETFDPRRNSNTRVNRDEDFLRRYDQDRRSVFVSNLPGDTTQAQLRAFFDRIGPINKIDVVMRHHQETHALLRVFAFIEFADHQSAPEAIRTLNDANFFGYQVKVQKKITKGADNSPRANGSPNMSSPLRQFQNGDTPVRPYRAHTQANNHNLIDTNRHPGGHINRSTYIQPNNSFGGVPAPNMTPAPVMAPAPAMAPVPVMVPAPAMAPAPGHPHGHVPGYNMPPVTIHGHPNGYNMPPTLPQAQGNGYNMPPGPTQAHGNGYDLPPGVANNPGAFGGFAASATAPPQNPAMAGGYPLPSGAMPYVDPMTGIYGFLCPMPNVSGMPGMTGAPGVAPNQHHTGAPGAAPMPVNTSTPVRMMSLPYRPAHRAAPSSGGVSSGGRASSGGRHFSGCSSSSGSSDSSPRQRGARLN</sequence>
<feature type="compositionally biased region" description="Low complexity" evidence="3">
    <location>
        <begin position="687"/>
        <end position="721"/>
    </location>
</feature>
<evidence type="ECO:0000259" key="4">
    <source>
        <dbReference type="PROSITE" id="PS50102"/>
    </source>
</evidence>
<dbReference type="AlphaFoldDB" id="A0AAN7BZG7"/>
<feature type="region of interest" description="Disordered" evidence="3">
    <location>
        <begin position="684"/>
        <end position="730"/>
    </location>
</feature>
<keyword evidence="6" id="KW-1185">Reference proteome</keyword>
<name>A0AAN7BZG7_9PEZI</name>
<evidence type="ECO:0000313" key="6">
    <source>
        <dbReference type="Proteomes" id="UP001301958"/>
    </source>
</evidence>
<evidence type="ECO:0000256" key="1">
    <source>
        <dbReference type="ARBA" id="ARBA00022884"/>
    </source>
</evidence>
<dbReference type="Proteomes" id="UP001301958">
    <property type="component" value="Unassembled WGS sequence"/>
</dbReference>
<dbReference type="InterPro" id="IPR012677">
    <property type="entry name" value="Nucleotide-bd_a/b_plait_sf"/>
</dbReference>
<feature type="region of interest" description="Disordered" evidence="3">
    <location>
        <begin position="649"/>
        <end position="670"/>
    </location>
</feature>
<dbReference type="SMART" id="SM00360">
    <property type="entry name" value="RRM"/>
    <property type="match status" value="2"/>
</dbReference>
<dbReference type="Pfam" id="PF00076">
    <property type="entry name" value="RRM_1"/>
    <property type="match status" value="2"/>
</dbReference>
<proteinExistence type="predicted"/>
<dbReference type="SUPFAM" id="SSF54928">
    <property type="entry name" value="RNA-binding domain, RBD"/>
    <property type="match status" value="2"/>
</dbReference>
<dbReference type="InterPro" id="IPR000504">
    <property type="entry name" value="RRM_dom"/>
</dbReference>
<dbReference type="FunFam" id="3.30.70.330:FF:000736">
    <property type="entry name" value="Polyadenylate-binding protein, putative"/>
    <property type="match status" value="1"/>
</dbReference>
<dbReference type="CDD" id="cd00590">
    <property type="entry name" value="RRM_SF"/>
    <property type="match status" value="1"/>
</dbReference>